<evidence type="ECO:0000313" key="3">
    <source>
        <dbReference type="Proteomes" id="UP000481339"/>
    </source>
</evidence>
<name>A0A7C8BPQ5_9MICO</name>
<feature type="transmembrane region" description="Helical" evidence="1">
    <location>
        <begin position="35"/>
        <end position="52"/>
    </location>
</feature>
<protein>
    <submittedName>
        <fullName evidence="2">Acyltransferase</fullName>
    </submittedName>
</protein>
<keyword evidence="2" id="KW-0808">Transferase</keyword>
<dbReference type="PANTHER" id="PTHR23028:SF53">
    <property type="entry name" value="ACYL_TRANSF_3 DOMAIN-CONTAINING PROTEIN"/>
    <property type="match status" value="1"/>
</dbReference>
<feature type="transmembrane region" description="Helical" evidence="1">
    <location>
        <begin position="12"/>
        <end position="29"/>
    </location>
</feature>
<keyword evidence="1" id="KW-0812">Transmembrane</keyword>
<evidence type="ECO:0000313" key="2">
    <source>
        <dbReference type="EMBL" id="KAB1633625.1"/>
    </source>
</evidence>
<dbReference type="RefSeq" id="WP_158035406.1">
    <property type="nucleotide sequence ID" value="NZ_BAAAZV010000018.1"/>
</dbReference>
<reference evidence="2 3" key="1">
    <citation type="submission" date="2019-09" db="EMBL/GenBank/DDBJ databases">
        <title>Phylogeny of genus Pseudoclavibacter and closely related genus.</title>
        <authorList>
            <person name="Li Y."/>
        </authorList>
    </citation>
    <scope>NUCLEOTIDE SEQUENCE [LARGE SCALE GENOMIC DNA]</scope>
    <source>
        <strain evidence="2 3">JCM 16921</strain>
    </source>
</reference>
<dbReference type="PANTHER" id="PTHR23028">
    <property type="entry name" value="ACETYLTRANSFERASE"/>
    <property type="match status" value="1"/>
</dbReference>
<dbReference type="Proteomes" id="UP000481339">
    <property type="component" value="Unassembled WGS sequence"/>
</dbReference>
<dbReference type="GO" id="GO:0009103">
    <property type="term" value="P:lipopolysaccharide biosynthetic process"/>
    <property type="evidence" value="ECO:0007669"/>
    <property type="project" value="TreeGrafter"/>
</dbReference>
<dbReference type="EMBL" id="WBKA01000001">
    <property type="protein sequence ID" value="KAB1633625.1"/>
    <property type="molecule type" value="Genomic_DNA"/>
</dbReference>
<keyword evidence="2" id="KW-0012">Acyltransferase</keyword>
<accession>A0A7C8BPQ5</accession>
<dbReference type="GO" id="GO:0016020">
    <property type="term" value="C:membrane"/>
    <property type="evidence" value="ECO:0007669"/>
    <property type="project" value="TreeGrafter"/>
</dbReference>
<comment type="caution">
    <text evidence="2">The sequence shown here is derived from an EMBL/GenBank/DDBJ whole genome shotgun (WGS) entry which is preliminary data.</text>
</comment>
<sequence length="99" mass="11150">MPEKPTYRYDIQGLRAIAALLVAAYHIWFHRVSGAVDLFFFISAYFMTGSLLRRLPGVRVREAWAQVRRFWGGCPYRLVTLRTSGGGGCDTPVRLGSVV</sequence>
<proteinExistence type="predicted"/>
<gene>
    <name evidence="2" type="ORF">F8O02_01480</name>
</gene>
<dbReference type="InterPro" id="IPR050879">
    <property type="entry name" value="Acyltransferase_3"/>
</dbReference>
<evidence type="ECO:0000256" key="1">
    <source>
        <dbReference type="SAM" id="Phobius"/>
    </source>
</evidence>
<dbReference type="AlphaFoldDB" id="A0A7C8BPQ5"/>
<dbReference type="OrthoDB" id="3404679at2"/>
<keyword evidence="1" id="KW-0472">Membrane</keyword>
<organism evidence="2 3">
    <name type="scientific">Pseudoclavibacter caeni</name>
    <dbReference type="NCBI Taxonomy" id="908846"/>
    <lineage>
        <taxon>Bacteria</taxon>
        <taxon>Bacillati</taxon>
        <taxon>Actinomycetota</taxon>
        <taxon>Actinomycetes</taxon>
        <taxon>Micrococcales</taxon>
        <taxon>Microbacteriaceae</taxon>
        <taxon>Pseudoclavibacter</taxon>
    </lineage>
</organism>
<keyword evidence="3" id="KW-1185">Reference proteome</keyword>
<keyword evidence="1" id="KW-1133">Transmembrane helix</keyword>
<dbReference type="GO" id="GO:0016746">
    <property type="term" value="F:acyltransferase activity"/>
    <property type="evidence" value="ECO:0007669"/>
    <property type="project" value="UniProtKB-KW"/>
</dbReference>